<comment type="caution">
    <text evidence="6">The sequence shown here is derived from an EMBL/GenBank/DDBJ whole genome shotgun (WGS) entry which is preliminary data.</text>
</comment>
<name>A0A437QDB7_9GAMM</name>
<evidence type="ECO:0000313" key="7">
    <source>
        <dbReference type="Proteomes" id="UP000282818"/>
    </source>
</evidence>
<evidence type="ECO:0000256" key="2">
    <source>
        <dbReference type="ARBA" id="ARBA00022630"/>
    </source>
</evidence>
<feature type="domain" description="Flavin reductase like" evidence="5">
    <location>
        <begin position="21"/>
        <end position="173"/>
    </location>
</feature>
<keyword evidence="7" id="KW-1185">Reference proteome</keyword>
<dbReference type="PANTHER" id="PTHR33798">
    <property type="entry name" value="FLAVOPROTEIN OXYGENASE"/>
    <property type="match status" value="1"/>
</dbReference>
<organism evidence="6 7">
    <name type="scientific">Neptunomonas marina</name>
    <dbReference type="NCBI Taxonomy" id="1815562"/>
    <lineage>
        <taxon>Bacteria</taxon>
        <taxon>Pseudomonadati</taxon>
        <taxon>Pseudomonadota</taxon>
        <taxon>Gammaproteobacteria</taxon>
        <taxon>Oceanospirillales</taxon>
        <taxon>Oceanospirillaceae</taxon>
        <taxon>Neptunomonas</taxon>
    </lineage>
</organism>
<evidence type="ECO:0000256" key="1">
    <source>
        <dbReference type="ARBA" id="ARBA00001917"/>
    </source>
</evidence>
<accession>A0A437QDB7</accession>
<dbReference type="Proteomes" id="UP000282818">
    <property type="component" value="Unassembled WGS sequence"/>
</dbReference>
<proteinExistence type="inferred from homology"/>
<gene>
    <name evidence="6" type="ORF">EOE65_01930</name>
</gene>
<dbReference type="RefSeq" id="WP_127692598.1">
    <property type="nucleotide sequence ID" value="NZ_SACQ01000001.1"/>
</dbReference>
<dbReference type="AlphaFoldDB" id="A0A437QDB7"/>
<dbReference type="InterPro" id="IPR002563">
    <property type="entry name" value="Flavin_Rdtase-like_dom"/>
</dbReference>
<dbReference type="PANTHER" id="PTHR33798:SF5">
    <property type="entry name" value="FLAVIN REDUCTASE LIKE DOMAIN-CONTAINING PROTEIN"/>
    <property type="match status" value="1"/>
</dbReference>
<sequence length="204" mass="22370">MILDLNEMDKASVYHTMTQTLVPRPIAWVLSESVQGALNLAPFSYFTAVCSDPPLIMISVGKKPSGEEKDTFLNIIEQKQFVIHIADEQLAEAVTLSSKTLPRDQSEVDLCGLQTVSEAGFALPRLVGPKIAMACKLHNTQTMGALDQNLIFGQIESIWIDDHVLAEDAQGRMKVMADQLKPLGRLGGSEYQIFGNTLSVARPK</sequence>
<comment type="cofactor">
    <cofactor evidence="1">
        <name>FMN</name>
        <dbReference type="ChEBI" id="CHEBI:58210"/>
    </cofactor>
</comment>
<evidence type="ECO:0000259" key="5">
    <source>
        <dbReference type="SMART" id="SM00903"/>
    </source>
</evidence>
<dbReference type="InterPro" id="IPR012349">
    <property type="entry name" value="Split_barrel_FMN-bd"/>
</dbReference>
<reference evidence="6 7" key="1">
    <citation type="submission" date="2019-01" db="EMBL/GenBank/DDBJ databases">
        <authorList>
            <person name="Chen W.-M."/>
        </authorList>
    </citation>
    <scope>NUCLEOTIDE SEQUENCE [LARGE SCALE GENOMIC DNA]</scope>
    <source>
        <strain evidence="6 7">HPM-16</strain>
    </source>
</reference>
<evidence type="ECO:0000256" key="4">
    <source>
        <dbReference type="ARBA" id="ARBA00038054"/>
    </source>
</evidence>
<protein>
    <submittedName>
        <fullName evidence="6">Flavin reductase family protein</fullName>
    </submittedName>
</protein>
<dbReference type="SUPFAM" id="SSF50475">
    <property type="entry name" value="FMN-binding split barrel"/>
    <property type="match status" value="1"/>
</dbReference>
<evidence type="ECO:0000256" key="3">
    <source>
        <dbReference type="ARBA" id="ARBA00022643"/>
    </source>
</evidence>
<dbReference type="Gene3D" id="2.30.110.10">
    <property type="entry name" value="Electron Transport, Fmn-binding Protein, Chain A"/>
    <property type="match status" value="1"/>
</dbReference>
<dbReference type="GO" id="GO:0016646">
    <property type="term" value="F:oxidoreductase activity, acting on the CH-NH group of donors, NAD or NADP as acceptor"/>
    <property type="evidence" value="ECO:0007669"/>
    <property type="project" value="UniProtKB-ARBA"/>
</dbReference>
<keyword evidence="3" id="KW-0288">FMN</keyword>
<dbReference type="GO" id="GO:0010181">
    <property type="term" value="F:FMN binding"/>
    <property type="evidence" value="ECO:0007669"/>
    <property type="project" value="InterPro"/>
</dbReference>
<dbReference type="EMBL" id="SACQ01000001">
    <property type="protein sequence ID" value="RVU32429.1"/>
    <property type="molecule type" value="Genomic_DNA"/>
</dbReference>
<dbReference type="Pfam" id="PF01613">
    <property type="entry name" value="Flavin_Reduct"/>
    <property type="match status" value="1"/>
</dbReference>
<keyword evidence="2" id="KW-0285">Flavoprotein</keyword>
<dbReference type="SMART" id="SM00903">
    <property type="entry name" value="Flavin_Reduct"/>
    <property type="match status" value="1"/>
</dbReference>
<evidence type="ECO:0000313" key="6">
    <source>
        <dbReference type="EMBL" id="RVU32429.1"/>
    </source>
</evidence>
<comment type="similarity">
    <text evidence="4">Belongs to the flavoredoxin family.</text>
</comment>